<keyword evidence="4" id="KW-1185">Reference proteome</keyword>
<evidence type="ECO:0000313" key="4">
    <source>
        <dbReference type="Proteomes" id="UP000036406"/>
    </source>
</evidence>
<dbReference type="RefSeq" id="WP_048386133.1">
    <property type="nucleotide sequence ID" value="NZ_CP011494.1"/>
</dbReference>
<dbReference type="Proteomes" id="UP000036406">
    <property type="component" value="Chromosome"/>
</dbReference>
<evidence type="ECO:0000259" key="2">
    <source>
        <dbReference type="Pfam" id="PF13670"/>
    </source>
</evidence>
<accession>A0A0H4I1M3</accession>
<feature type="domain" description="PepSY" evidence="2">
    <location>
        <begin position="6"/>
        <end position="88"/>
    </location>
</feature>
<evidence type="ECO:0000256" key="1">
    <source>
        <dbReference type="SAM" id="SignalP"/>
    </source>
</evidence>
<gene>
    <name evidence="3" type="ORF">ABA45_11135</name>
</gene>
<name>A0A0H4I1M3_9GAMM</name>
<organism evidence="3 4">
    <name type="scientific">Marinobacter psychrophilus</name>
    <dbReference type="NCBI Taxonomy" id="330734"/>
    <lineage>
        <taxon>Bacteria</taxon>
        <taxon>Pseudomonadati</taxon>
        <taxon>Pseudomonadota</taxon>
        <taxon>Gammaproteobacteria</taxon>
        <taxon>Pseudomonadales</taxon>
        <taxon>Marinobacteraceae</taxon>
        <taxon>Marinobacter</taxon>
    </lineage>
</organism>
<sequence>MKIRYIAVATAALLFTGAAVAGPQCTDAPQSEWMSQDTLKQNLDDQGYTIKKFKVTSGNCYEIYGMDKGGVKVEIYFNPVSGDVIKEERDD</sequence>
<evidence type="ECO:0000313" key="3">
    <source>
        <dbReference type="EMBL" id="AKO52886.1"/>
    </source>
</evidence>
<dbReference type="PATRIC" id="fig|330734.3.peg.2336"/>
<keyword evidence="1" id="KW-0732">Signal</keyword>
<dbReference type="InterPro" id="IPR025711">
    <property type="entry name" value="PepSY"/>
</dbReference>
<reference evidence="3 4" key="1">
    <citation type="submission" date="2015-05" db="EMBL/GenBank/DDBJ databases">
        <title>Complete genome of Marinobacter psychrophilus strain 20041T isolated from sea-ice of the Canadian Basin.</title>
        <authorList>
            <person name="Song L."/>
            <person name="Ren L."/>
            <person name="Yu Y."/>
            <person name="Wang X."/>
        </authorList>
    </citation>
    <scope>NUCLEOTIDE SEQUENCE [LARGE SCALE GENOMIC DNA]</scope>
    <source>
        <strain evidence="3 4">20041</strain>
    </source>
</reference>
<dbReference type="EMBL" id="CP011494">
    <property type="protein sequence ID" value="AKO52886.1"/>
    <property type="molecule type" value="Genomic_DNA"/>
</dbReference>
<protein>
    <recommendedName>
        <fullName evidence="2">PepSY domain-containing protein</fullName>
    </recommendedName>
</protein>
<dbReference type="STRING" id="330734.ABA45_11135"/>
<dbReference type="Pfam" id="PF13670">
    <property type="entry name" value="PepSY_2"/>
    <property type="match status" value="1"/>
</dbReference>
<dbReference type="KEGG" id="mpq:ABA45_11135"/>
<dbReference type="AlphaFoldDB" id="A0A0H4I1M3"/>
<feature type="signal peptide" evidence="1">
    <location>
        <begin position="1"/>
        <end position="21"/>
    </location>
</feature>
<feature type="chain" id="PRO_5005206102" description="PepSY domain-containing protein" evidence="1">
    <location>
        <begin position="22"/>
        <end position="91"/>
    </location>
</feature>
<proteinExistence type="predicted"/>